<dbReference type="InterPro" id="IPR001650">
    <property type="entry name" value="Helicase_C-like"/>
</dbReference>
<dbReference type="PROSITE" id="PS51194">
    <property type="entry name" value="HELICASE_CTER"/>
    <property type="match status" value="1"/>
</dbReference>
<keyword evidence="3" id="KW-0547">Nucleotide-binding</keyword>
<dbReference type="SMART" id="SM00487">
    <property type="entry name" value="DEXDc"/>
    <property type="match status" value="1"/>
</dbReference>
<keyword evidence="10" id="KW-0175">Coiled coil</keyword>
<dbReference type="GO" id="GO:0005524">
    <property type="term" value="F:ATP binding"/>
    <property type="evidence" value="ECO:0007669"/>
    <property type="project" value="UniProtKB-KW"/>
</dbReference>
<dbReference type="Proteomes" id="UP000001194">
    <property type="component" value="Unassembled WGS sequence"/>
</dbReference>
<evidence type="ECO:0000256" key="7">
    <source>
        <dbReference type="ARBA" id="ARBA00023187"/>
    </source>
</evidence>
<comment type="function">
    <text evidence="9">Pre-mRNA processing factor involved in disassembly of spliceosomes after the release of mature mRNA.</text>
</comment>
<feature type="coiled-coil region" evidence="10">
    <location>
        <begin position="652"/>
        <end position="679"/>
    </location>
</feature>
<evidence type="ECO:0000256" key="8">
    <source>
        <dbReference type="ARBA" id="ARBA00047984"/>
    </source>
</evidence>
<evidence type="ECO:0000259" key="12">
    <source>
        <dbReference type="PROSITE" id="PS51194"/>
    </source>
</evidence>
<evidence type="ECO:0000256" key="2">
    <source>
        <dbReference type="ARBA" id="ARBA00022664"/>
    </source>
</evidence>
<evidence type="ECO:0000259" key="11">
    <source>
        <dbReference type="PROSITE" id="PS51192"/>
    </source>
</evidence>
<comment type="catalytic activity">
    <reaction evidence="8">
        <text>ATP + H2O = ADP + phosphate + H(+)</text>
        <dbReference type="Rhea" id="RHEA:13065"/>
        <dbReference type="ChEBI" id="CHEBI:15377"/>
        <dbReference type="ChEBI" id="CHEBI:15378"/>
        <dbReference type="ChEBI" id="CHEBI:30616"/>
        <dbReference type="ChEBI" id="CHEBI:43474"/>
        <dbReference type="ChEBI" id="CHEBI:456216"/>
        <dbReference type="EC" id="3.6.4.13"/>
    </reaction>
</comment>
<dbReference type="FunFam" id="1.20.120.1080:FF:000003">
    <property type="entry name" value="Pre-mRNA-splicing factor ATP-dependent RNA helicase PRP43"/>
    <property type="match status" value="1"/>
</dbReference>
<dbReference type="Gene3D" id="1.20.120.1080">
    <property type="match status" value="1"/>
</dbReference>
<keyword evidence="2" id="KW-0507">mRNA processing</keyword>
<dbReference type="InterPro" id="IPR011709">
    <property type="entry name" value="DEAD-box_helicase_OB_fold"/>
</dbReference>
<dbReference type="GO" id="GO:0071014">
    <property type="term" value="C:post-mRNA release spliceosomal complex"/>
    <property type="evidence" value="ECO:0007669"/>
    <property type="project" value="UniProtKB-ARBA"/>
</dbReference>
<accession>B0D5E4</accession>
<evidence type="ECO:0000256" key="10">
    <source>
        <dbReference type="SAM" id="Coils"/>
    </source>
</evidence>
<keyword evidence="6" id="KW-0067">ATP-binding</keyword>
<dbReference type="GO" id="GO:0003723">
    <property type="term" value="F:RNA binding"/>
    <property type="evidence" value="ECO:0007669"/>
    <property type="project" value="TreeGrafter"/>
</dbReference>
<keyword evidence="5" id="KW-0347">Helicase</keyword>
<dbReference type="SUPFAM" id="SSF52540">
    <property type="entry name" value="P-loop containing nucleoside triphosphate hydrolases"/>
    <property type="match status" value="1"/>
</dbReference>
<evidence type="ECO:0000256" key="9">
    <source>
        <dbReference type="ARBA" id="ARBA00055599"/>
    </source>
</evidence>
<keyword evidence="14" id="KW-1185">Reference proteome</keyword>
<dbReference type="FunFam" id="3.40.50.300:FF:001148">
    <property type="entry name" value="Pre-mRNA-splicing factor ATP-dependent RNA helicase DHX15/PRP43"/>
    <property type="match status" value="1"/>
</dbReference>
<dbReference type="FunCoup" id="B0D5E4">
    <property type="interactions" value="960"/>
</dbReference>
<evidence type="ECO:0000256" key="1">
    <source>
        <dbReference type="ARBA" id="ARBA00012552"/>
    </source>
</evidence>
<dbReference type="SMART" id="SM00490">
    <property type="entry name" value="HELICc"/>
    <property type="match status" value="1"/>
</dbReference>
<organism evidence="14">
    <name type="scientific">Laccaria bicolor (strain S238N-H82 / ATCC MYA-4686)</name>
    <name type="common">Bicoloured deceiver</name>
    <name type="synonym">Laccaria laccata var. bicolor</name>
    <dbReference type="NCBI Taxonomy" id="486041"/>
    <lineage>
        <taxon>Eukaryota</taxon>
        <taxon>Fungi</taxon>
        <taxon>Dikarya</taxon>
        <taxon>Basidiomycota</taxon>
        <taxon>Agaricomycotina</taxon>
        <taxon>Agaricomycetes</taxon>
        <taxon>Agaricomycetidae</taxon>
        <taxon>Agaricales</taxon>
        <taxon>Agaricineae</taxon>
        <taxon>Hydnangiaceae</taxon>
        <taxon>Laccaria</taxon>
    </lineage>
</organism>
<evidence type="ECO:0000313" key="14">
    <source>
        <dbReference type="Proteomes" id="UP000001194"/>
    </source>
</evidence>
<evidence type="ECO:0000313" key="13">
    <source>
        <dbReference type="EMBL" id="EDR10006.1"/>
    </source>
</evidence>
<dbReference type="GeneID" id="6074862"/>
<evidence type="ECO:0000256" key="4">
    <source>
        <dbReference type="ARBA" id="ARBA00022801"/>
    </source>
</evidence>
<dbReference type="InterPro" id="IPR014001">
    <property type="entry name" value="Helicase_ATP-bd"/>
</dbReference>
<dbReference type="CDD" id="cd18791">
    <property type="entry name" value="SF2_C_RHA"/>
    <property type="match status" value="1"/>
</dbReference>
<feature type="domain" description="Helicase ATP-binding" evidence="11">
    <location>
        <begin position="127"/>
        <end position="302"/>
    </location>
</feature>
<dbReference type="Pfam" id="PF04408">
    <property type="entry name" value="WHD_HA2"/>
    <property type="match status" value="1"/>
</dbReference>
<dbReference type="HOGENOM" id="CLU_001832_7_2_1"/>
<dbReference type="InParanoid" id="B0D5E4"/>
<name>B0D5E4_LACBS</name>
<dbReference type="Pfam" id="PF21010">
    <property type="entry name" value="HA2_C"/>
    <property type="match status" value="1"/>
</dbReference>
<evidence type="ECO:0000256" key="3">
    <source>
        <dbReference type="ARBA" id="ARBA00022741"/>
    </source>
</evidence>
<sequence length="784" mass="88097">MWTWPKKPAYRIILSLDPAFVDKLSAVCLIGTDIISDLSHPPSLTDNPYLAHHYNGRKGAAPEPAPSPRIKEPLYGFLPRKVIGEQVRKAMDGDINPFTKQPHSSQYKKILEARKKLPVFTQMDEFLKIFSENQIIILVGETGSGKTTQIPQFVAYSDLPHTKGKLVACTQPRRVAAMSVAKRVADEMDACSTESTPTVQLGRHVGYSIRFEDMTEPGTTFLSYMTDGTLLREATNDPSLERYSTIILDEAHERTLATDILMGLLKGVAKRRLDLKIIVMSATLDAAKFQKHFSLRSGVLATVFNVQGRTHPVEIFYTQEPEPDYLEAAIRTVLMIHRAEAEGDVLLFLTGEEEIEDACRKIKVDADDLIKQDSESVGPLVCIPLYSSLPPQQQQRIFDAPPATRSTGGPPGRKVVVSTNIAETSLTIDGIVYVVDPGFSKQKIYNPIIRVESQFVSAISKASARQRAGRAGRTKPGKCYRLFTEKDFISELEEQTHPEILKSNLSNTVLEMAKLGIKDLVRFGYVDAPPPETLMRALELLNYLSALDDDGNLTALGATMAEFPLDPQLSKLLIVSSEFKCSNEMLTITAMMSVPNVWLRPNNQRQQADAAKALLTVPDGDHLTLLNVYNQYMQNIHDKNWTWTHYLSHRALQQADNVRAQLQRTMERFDIDLVSLSDEKKLYTNIRQALVVGLHPSCGLDTQPEWVLFNEFVLTTRPYIRTVSEVRPEWLLEYAGNYFDLSTFIDGETKRALQLVINKRAGKFSKRIDSGKDNRKARKQKSNR</sequence>
<gene>
    <name evidence="13" type="ORF">LACBIDRAFT_325530</name>
</gene>
<dbReference type="InterPro" id="IPR011545">
    <property type="entry name" value="DEAD/DEAH_box_helicase_dom"/>
</dbReference>
<dbReference type="STRING" id="486041.B0D5E4"/>
<dbReference type="Pfam" id="PF00270">
    <property type="entry name" value="DEAD"/>
    <property type="match status" value="1"/>
</dbReference>
<feature type="domain" description="Helicase C-terminal" evidence="12">
    <location>
        <begin position="329"/>
        <end position="516"/>
    </location>
</feature>
<keyword evidence="4" id="KW-0378">Hydrolase</keyword>
<dbReference type="PANTHER" id="PTHR18934:SF109">
    <property type="entry name" value="ATP-DEPENDENT RNA HELICASE DHX15 HOMOLOG"/>
    <property type="match status" value="1"/>
</dbReference>
<evidence type="ECO:0000256" key="6">
    <source>
        <dbReference type="ARBA" id="ARBA00022840"/>
    </source>
</evidence>
<dbReference type="InterPro" id="IPR007502">
    <property type="entry name" value="Helicase-assoc_dom"/>
</dbReference>
<dbReference type="Pfam" id="PF00271">
    <property type="entry name" value="Helicase_C"/>
    <property type="match status" value="1"/>
</dbReference>
<dbReference type="GO" id="GO:0000390">
    <property type="term" value="P:spliceosomal complex disassembly"/>
    <property type="evidence" value="ECO:0007669"/>
    <property type="project" value="UniProtKB-ARBA"/>
</dbReference>
<dbReference type="InterPro" id="IPR002464">
    <property type="entry name" value="DNA/RNA_helicase_DEAH_CS"/>
</dbReference>
<dbReference type="PANTHER" id="PTHR18934">
    <property type="entry name" value="ATP-DEPENDENT RNA HELICASE"/>
    <property type="match status" value="1"/>
</dbReference>
<evidence type="ECO:0000256" key="5">
    <source>
        <dbReference type="ARBA" id="ARBA00022806"/>
    </source>
</evidence>
<dbReference type="Gene3D" id="3.40.50.300">
    <property type="entry name" value="P-loop containing nucleotide triphosphate hydrolases"/>
    <property type="match status" value="2"/>
</dbReference>
<dbReference type="KEGG" id="lbc:LACBIDRAFT_325530"/>
<protein>
    <recommendedName>
        <fullName evidence="1">RNA helicase</fullName>
        <ecNumber evidence="1">3.6.4.13</ecNumber>
    </recommendedName>
</protein>
<dbReference type="RefSeq" id="XP_001879391.1">
    <property type="nucleotide sequence ID" value="XM_001879356.1"/>
</dbReference>
<proteinExistence type="predicted"/>
<reference evidence="13 14" key="1">
    <citation type="journal article" date="2008" name="Nature">
        <title>The genome of Laccaria bicolor provides insights into mycorrhizal symbiosis.</title>
        <authorList>
            <person name="Martin F."/>
            <person name="Aerts A."/>
            <person name="Ahren D."/>
            <person name="Brun A."/>
            <person name="Danchin E.G.J."/>
            <person name="Duchaussoy F."/>
            <person name="Gibon J."/>
            <person name="Kohler A."/>
            <person name="Lindquist E."/>
            <person name="Pereda V."/>
            <person name="Salamov A."/>
            <person name="Shapiro H.J."/>
            <person name="Wuyts J."/>
            <person name="Blaudez D."/>
            <person name="Buee M."/>
            <person name="Brokstein P."/>
            <person name="Canbaeck B."/>
            <person name="Cohen D."/>
            <person name="Courty P.E."/>
            <person name="Coutinho P.M."/>
            <person name="Delaruelle C."/>
            <person name="Detter J.C."/>
            <person name="Deveau A."/>
            <person name="DiFazio S."/>
            <person name="Duplessis S."/>
            <person name="Fraissinet-Tachet L."/>
            <person name="Lucic E."/>
            <person name="Frey-Klett P."/>
            <person name="Fourrey C."/>
            <person name="Feussner I."/>
            <person name="Gay G."/>
            <person name="Grimwood J."/>
            <person name="Hoegger P.J."/>
            <person name="Jain P."/>
            <person name="Kilaru S."/>
            <person name="Labbe J."/>
            <person name="Lin Y.C."/>
            <person name="Legue V."/>
            <person name="Le Tacon F."/>
            <person name="Marmeisse R."/>
            <person name="Melayah D."/>
            <person name="Montanini B."/>
            <person name="Muratet M."/>
            <person name="Nehls U."/>
            <person name="Niculita-Hirzel H."/>
            <person name="Oudot-Le Secq M.P."/>
            <person name="Peter M."/>
            <person name="Quesneville H."/>
            <person name="Rajashekar B."/>
            <person name="Reich M."/>
            <person name="Rouhier N."/>
            <person name="Schmutz J."/>
            <person name="Yin T."/>
            <person name="Chalot M."/>
            <person name="Henrissat B."/>
            <person name="Kuees U."/>
            <person name="Lucas S."/>
            <person name="Van de Peer Y."/>
            <person name="Podila G.K."/>
            <person name="Polle A."/>
            <person name="Pukkila P.J."/>
            <person name="Richardson P.M."/>
            <person name="Rouze P."/>
            <person name="Sanders I.R."/>
            <person name="Stajich J.E."/>
            <person name="Tunlid A."/>
            <person name="Tuskan G."/>
            <person name="Grigoriev I.V."/>
        </authorList>
    </citation>
    <scope>NUCLEOTIDE SEQUENCE [LARGE SCALE GENOMIC DNA]</scope>
    <source>
        <strain evidence="14">S238N-H82 / ATCC MYA-4686</strain>
    </source>
</reference>
<dbReference type="PROSITE" id="PS00690">
    <property type="entry name" value="DEAH_ATP_HELICASE"/>
    <property type="match status" value="1"/>
</dbReference>
<dbReference type="InterPro" id="IPR027417">
    <property type="entry name" value="P-loop_NTPase"/>
</dbReference>
<dbReference type="InterPro" id="IPR048333">
    <property type="entry name" value="HA2_WH"/>
</dbReference>
<dbReference type="GO" id="GO:0016787">
    <property type="term" value="F:hydrolase activity"/>
    <property type="evidence" value="ECO:0007669"/>
    <property type="project" value="UniProtKB-KW"/>
</dbReference>
<keyword evidence="7" id="KW-0508">mRNA splicing</keyword>
<dbReference type="PROSITE" id="PS51192">
    <property type="entry name" value="HELICASE_ATP_BIND_1"/>
    <property type="match status" value="1"/>
</dbReference>
<dbReference type="EC" id="3.6.4.13" evidence="1"/>
<dbReference type="EMBL" id="DS547098">
    <property type="protein sequence ID" value="EDR10006.1"/>
    <property type="molecule type" value="Genomic_DNA"/>
</dbReference>
<dbReference type="Pfam" id="PF07717">
    <property type="entry name" value="OB_NTP_bind"/>
    <property type="match status" value="1"/>
</dbReference>
<dbReference type="AlphaFoldDB" id="B0D5E4"/>
<dbReference type="FunFam" id="3.40.50.300:FF:000007">
    <property type="entry name" value="Pre-mRNA-splicing factor ATP-dependent RNA helicase"/>
    <property type="match status" value="1"/>
</dbReference>
<dbReference type="OrthoDB" id="10253254at2759"/>
<dbReference type="SMART" id="SM00847">
    <property type="entry name" value="HA2"/>
    <property type="match status" value="1"/>
</dbReference>
<dbReference type="GO" id="GO:0003724">
    <property type="term" value="F:RNA helicase activity"/>
    <property type="evidence" value="ECO:0007669"/>
    <property type="project" value="UniProtKB-EC"/>
</dbReference>